<dbReference type="PANTHER" id="PTHR13479">
    <property type="entry name" value="30S RIBOSOMAL PROTEIN S18"/>
    <property type="match status" value="1"/>
</dbReference>
<evidence type="ECO:0000256" key="2">
    <source>
        <dbReference type="ARBA" id="ARBA00022980"/>
    </source>
</evidence>
<dbReference type="GO" id="GO:0006412">
    <property type="term" value="P:translation"/>
    <property type="evidence" value="ECO:0007669"/>
    <property type="project" value="UniProtKB-UniRule"/>
</dbReference>
<dbReference type="Gene3D" id="4.10.640.10">
    <property type="entry name" value="Ribosomal protein S18"/>
    <property type="match status" value="1"/>
</dbReference>
<sequence length="68" mass="8004">MRKEQCFFCSQNLEDIDYKDADGLKRFTSSQAKIVDPRHTGTCSKHQRKLARAIKRARFMGLVPYVRR</sequence>
<organism evidence="6 7">
    <name type="scientific">Candidatus Colwellbacteria bacterium RIFCSPHIGHO2_02_FULL_43_15</name>
    <dbReference type="NCBI Taxonomy" id="1797686"/>
    <lineage>
        <taxon>Bacteria</taxon>
        <taxon>Candidatus Colwelliibacteriota</taxon>
    </lineage>
</organism>
<evidence type="ECO:0000256" key="1">
    <source>
        <dbReference type="ARBA" id="ARBA00005589"/>
    </source>
</evidence>
<keyword evidence="4" id="KW-0694">RNA-binding</keyword>
<dbReference type="GO" id="GO:0070181">
    <property type="term" value="F:small ribosomal subunit rRNA binding"/>
    <property type="evidence" value="ECO:0007669"/>
    <property type="project" value="TreeGrafter"/>
</dbReference>
<dbReference type="NCBIfam" id="TIGR00165">
    <property type="entry name" value="S18"/>
    <property type="match status" value="1"/>
</dbReference>
<keyword evidence="2 4" id="KW-0689">Ribosomal protein</keyword>
<dbReference type="SUPFAM" id="SSF46911">
    <property type="entry name" value="Ribosomal protein S18"/>
    <property type="match status" value="1"/>
</dbReference>
<evidence type="ECO:0000313" key="7">
    <source>
        <dbReference type="Proteomes" id="UP000178651"/>
    </source>
</evidence>
<evidence type="ECO:0000256" key="4">
    <source>
        <dbReference type="HAMAP-Rule" id="MF_00270"/>
    </source>
</evidence>
<reference evidence="6 7" key="1">
    <citation type="journal article" date="2016" name="Nat. Commun.">
        <title>Thousands of microbial genomes shed light on interconnected biogeochemical processes in an aquifer system.</title>
        <authorList>
            <person name="Anantharaman K."/>
            <person name="Brown C.T."/>
            <person name="Hug L.A."/>
            <person name="Sharon I."/>
            <person name="Castelle C.J."/>
            <person name="Probst A.J."/>
            <person name="Thomas B.C."/>
            <person name="Singh A."/>
            <person name="Wilkins M.J."/>
            <person name="Karaoz U."/>
            <person name="Brodie E.L."/>
            <person name="Williams K.H."/>
            <person name="Hubbard S.S."/>
            <person name="Banfield J.F."/>
        </authorList>
    </citation>
    <scope>NUCLEOTIDE SEQUENCE [LARGE SCALE GENOMIC DNA]</scope>
</reference>
<protein>
    <recommendedName>
        <fullName evidence="4">Small ribosomal subunit protein bS18</fullName>
    </recommendedName>
</protein>
<dbReference type="Proteomes" id="UP000178651">
    <property type="component" value="Unassembled WGS sequence"/>
</dbReference>
<comment type="subunit">
    <text evidence="4">Part of the 30S ribosomal subunit. Forms a tight heterodimer with protein bS6.</text>
</comment>
<comment type="similarity">
    <text evidence="1 4 5">Belongs to the bacterial ribosomal protein bS18 family.</text>
</comment>
<dbReference type="PANTHER" id="PTHR13479:SF40">
    <property type="entry name" value="SMALL RIBOSOMAL SUBUNIT PROTEIN BS18M"/>
    <property type="match status" value="1"/>
</dbReference>
<dbReference type="AlphaFoldDB" id="A0A1G1YZQ2"/>
<dbReference type="InterPro" id="IPR001648">
    <property type="entry name" value="Ribosomal_bS18"/>
</dbReference>
<dbReference type="EMBL" id="MHIU01000020">
    <property type="protein sequence ID" value="OGY57878.1"/>
    <property type="molecule type" value="Genomic_DNA"/>
</dbReference>
<accession>A0A1G1YZQ2</accession>
<gene>
    <name evidence="4" type="primary">rpsR</name>
    <name evidence="6" type="ORF">A3D47_01900</name>
</gene>
<dbReference type="InterPro" id="IPR036870">
    <property type="entry name" value="Ribosomal_bS18_sf"/>
</dbReference>
<comment type="caution">
    <text evidence="6">The sequence shown here is derived from an EMBL/GenBank/DDBJ whole genome shotgun (WGS) entry which is preliminary data.</text>
</comment>
<name>A0A1G1YZQ2_9BACT</name>
<dbReference type="GO" id="GO:0022627">
    <property type="term" value="C:cytosolic small ribosomal subunit"/>
    <property type="evidence" value="ECO:0007669"/>
    <property type="project" value="TreeGrafter"/>
</dbReference>
<dbReference type="Pfam" id="PF01084">
    <property type="entry name" value="Ribosomal_S18"/>
    <property type="match status" value="1"/>
</dbReference>
<evidence type="ECO:0000313" key="6">
    <source>
        <dbReference type="EMBL" id="OGY57878.1"/>
    </source>
</evidence>
<keyword evidence="4" id="KW-0699">rRNA-binding</keyword>
<dbReference type="PRINTS" id="PR00974">
    <property type="entry name" value="RIBOSOMALS18"/>
</dbReference>
<proteinExistence type="inferred from homology"/>
<dbReference type="GO" id="GO:0003735">
    <property type="term" value="F:structural constituent of ribosome"/>
    <property type="evidence" value="ECO:0007669"/>
    <property type="project" value="InterPro"/>
</dbReference>
<evidence type="ECO:0000256" key="3">
    <source>
        <dbReference type="ARBA" id="ARBA00023274"/>
    </source>
</evidence>
<comment type="function">
    <text evidence="4">Binds as a heterodimer with protein bS6 to the central domain of the 16S rRNA, where it helps stabilize the platform of the 30S subunit.</text>
</comment>
<evidence type="ECO:0000256" key="5">
    <source>
        <dbReference type="RuleBase" id="RU003910"/>
    </source>
</evidence>
<dbReference type="HAMAP" id="MF_00270">
    <property type="entry name" value="Ribosomal_bS18"/>
    <property type="match status" value="1"/>
</dbReference>
<keyword evidence="3 4" id="KW-0687">Ribonucleoprotein</keyword>